<feature type="domain" description="Reductase C-terminal" evidence="6">
    <location>
        <begin position="325"/>
        <end position="399"/>
    </location>
</feature>
<dbReference type="GO" id="GO:0005737">
    <property type="term" value="C:cytoplasm"/>
    <property type="evidence" value="ECO:0007669"/>
    <property type="project" value="TreeGrafter"/>
</dbReference>
<evidence type="ECO:0000313" key="7">
    <source>
        <dbReference type="EMBL" id="RRH91815.1"/>
    </source>
</evidence>
<dbReference type="EMBL" id="RQXT01000062">
    <property type="protein sequence ID" value="RRH91815.1"/>
    <property type="molecule type" value="Genomic_DNA"/>
</dbReference>
<dbReference type="SUPFAM" id="SSF51905">
    <property type="entry name" value="FAD/NAD(P)-binding domain"/>
    <property type="match status" value="1"/>
</dbReference>
<dbReference type="RefSeq" id="WP_125006016.1">
    <property type="nucleotide sequence ID" value="NZ_RQXT01000062.1"/>
</dbReference>
<evidence type="ECO:0000256" key="2">
    <source>
        <dbReference type="ARBA" id="ARBA00022630"/>
    </source>
</evidence>
<evidence type="ECO:0000256" key="4">
    <source>
        <dbReference type="ARBA" id="ARBA00023002"/>
    </source>
</evidence>
<dbReference type="InterPro" id="IPR016156">
    <property type="entry name" value="FAD/NAD-linked_Rdtase_dimer_sf"/>
</dbReference>
<evidence type="ECO:0000256" key="3">
    <source>
        <dbReference type="ARBA" id="ARBA00022827"/>
    </source>
</evidence>
<evidence type="ECO:0008006" key="9">
    <source>
        <dbReference type="Google" id="ProtNLM"/>
    </source>
</evidence>
<sequence length="415" mass="44220">MVALGRTAGVVIVGGGHAGGRTAERLRHGGFAGPIDVIGIERELPYERPPLSKTVLTSAEAPTNAYLLPAAKWNEIGVTFHVGVEATGIDRRTKSVTIEGRGPLAYRKLVLATGLSPRRITTLEPVAHRTAYLRSFEDALSLRSRILPDSSIVLVGAGLIGLEVAASAVKLGARVTVLEAADRPLSRLLPGYLSQWIAEVHERAGVRILCGRQIAASESLGETACLHLDDGSKLQANLVLVGIGGTPNDRLAREAGLDTDNGIVVNAFGQTSDPDIFAAGDVAAHDNPFFGRRWRLESWKNAEDQAGIVASYLCGRPTSYGEVPWFWTDQYDLNIQVAGLPGAGRLAYERGKPGARAYLAYFTEGERLIGAVGVAYGRDIRIAREIIKAGGKLDAADLVRKGFAPFAASLARRAS</sequence>
<dbReference type="Pfam" id="PF07992">
    <property type="entry name" value="Pyr_redox_2"/>
    <property type="match status" value="1"/>
</dbReference>
<organism evidence="7 8">
    <name type="scientific">Mesorhizobium tamadayense</name>
    <dbReference type="NCBI Taxonomy" id="425306"/>
    <lineage>
        <taxon>Bacteria</taxon>
        <taxon>Pseudomonadati</taxon>
        <taxon>Pseudomonadota</taxon>
        <taxon>Alphaproteobacteria</taxon>
        <taxon>Hyphomicrobiales</taxon>
        <taxon>Phyllobacteriaceae</taxon>
        <taxon>Mesorhizobium</taxon>
    </lineage>
</organism>
<reference evidence="7 8" key="1">
    <citation type="submission" date="2018-11" db="EMBL/GenBank/DDBJ databases">
        <title>the genome of Mesorhizobium tamadayense DSM 28320.</title>
        <authorList>
            <person name="Gao J."/>
        </authorList>
    </citation>
    <scope>NUCLEOTIDE SEQUENCE [LARGE SCALE GENOMIC DNA]</scope>
    <source>
        <strain evidence="7 8">DSM 28320</strain>
    </source>
</reference>
<dbReference type="InterPro" id="IPR050446">
    <property type="entry name" value="FAD-oxidoreductase/Apoptosis"/>
</dbReference>
<keyword evidence="8" id="KW-1185">Reference proteome</keyword>
<dbReference type="Proteomes" id="UP000273786">
    <property type="component" value="Unassembled WGS sequence"/>
</dbReference>
<dbReference type="PRINTS" id="PR00411">
    <property type="entry name" value="PNDRDTASEI"/>
</dbReference>
<dbReference type="InterPro" id="IPR023753">
    <property type="entry name" value="FAD/NAD-binding_dom"/>
</dbReference>
<comment type="cofactor">
    <cofactor evidence="1">
        <name>FAD</name>
        <dbReference type="ChEBI" id="CHEBI:57692"/>
    </cofactor>
</comment>
<dbReference type="InterPro" id="IPR036188">
    <property type="entry name" value="FAD/NAD-bd_sf"/>
</dbReference>
<keyword evidence="4" id="KW-0560">Oxidoreductase</keyword>
<dbReference type="PRINTS" id="PR00368">
    <property type="entry name" value="FADPNR"/>
</dbReference>
<keyword evidence="2" id="KW-0285">Flavoprotein</keyword>
<dbReference type="PANTHER" id="PTHR43557:SF2">
    <property type="entry name" value="RIESKE DOMAIN-CONTAINING PROTEIN-RELATED"/>
    <property type="match status" value="1"/>
</dbReference>
<dbReference type="Gene3D" id="3.50.50.60">
    <property type="entry name" value="FAD/NAD(P)-binding domain"/>
    <property type="match status" value="2"/>
</dbReference>
<evidence type="ECO:0000313" key="8">
    <source>
        <dbReference type="Proteomes" id="UP000273786"/>
    </source>
</evidence>
<proteinExistence type="predicted"/>
<comment type="caution">
    <text evidence="7">The sequence shown here is derived from an EMBL/GenBank/DDBJ whole genome shotgun (WGS) entry which is preliminary data.</text>
</comment>
<dbReference type="AlphaFoldDB" id="A0A3P3EZQ3"/>
<gene>
    <name evidence="7" type="ORF">EH240_31850</name>
</gene>
<evidence type="ECO:0000259" key="6">
    <source>
        <dbReference type="Pfam" id="PF14759"/>
    </source>
</evidence>
<evidence type="ECO:0000256" key="1">
    <source>
        <dbReference type="ARBA" id="ARBA00001974"/>
    </source>
</evidence>
<keyword evidence="3" id="KW-0274">FAD</keyword>
<accession>A0A3P3EZQ3</accession>
<dbReference type="Gene3D" id="3.30.390.30">
    <property type="match status" value="1"/>
</dbReference>
<dbReference type="SUPFAM" id="SSF55424">
    <property type="entry name" value="FAD/NAD-linked reductases, dimerisation (C-terminal) domain"/>
    <property type="match status" value="1"/>
</dbReference>
<dbReference type="OrthoDB" id="7809559at2"/>
<feature type="domain" description="FAD/NAD(P)-binding" evidence="5">
    <location>
        <begin position="10"/>
        <end position="306"/>
    </location>
</feature>
<evidence type="ECO:0000259" key="5">
    <source>
        <dbReference type="Pfam" id="PF07992"/>
    </source>
</evidence>
<dbReference type="InterPro" id="IPR028202">
    <property type="entry name" value="Reductase_C"/>
</dbReference>
<dbReference type="Pfam" id="PF14759">
    <property type="entry name" value="Reductase_C"/>
    <property type="match status" value="1"/>
</dbReference>
<name>A0A3P3EZQ3_9HYPH</name>
<dbReference type="GO" id="GO:0016651">
    <property type="term" value="F:oxidoreductase activity, acting on NAD(P)H"/>
    <property type="evidence" value="ECO:0007669"/>
    <property type="project" value="TreeGrafter"/>
</dbReference>
<dbReference type="PANTHER" id="PTHR43557">
    <property type="entry name" value="APOPTOSIS-INDUCING FACTOR 1"/>
    <property type="match status" value="1"/>
</dbReference>
<protein>
    <recommendedName>
        <fullName evidence="9">Pyridine nucleotide-disulfide oxidoreductase</fullName>
    </recommendedName>
</protein>